<feature type="compositionally biased region" description="Polar residues" evidence="1">
    <location>
        <begin position="212"/>
        <end position="229"/>
    </location>
</feature>
<keyword evidence="2" id="KW-0732">Signal</keyword>
<keyword evidence="4" id="KW-1185">Reference proteome</keyword>
<name>A0A7R8V124_HERIL</name>
<feature type="chain" id="PRO_5030699928" evidence="2">
    <location>
        <begin position="19"/>
        <end position="340"/>
    </location>
</feature>
<evidence type="ECO:0000256" key="1">
    <source>
        <dbReference type="SAM" id="MobiDB-lite"/>
    </source>
</evidence>
<gene>
    <name evidence="3" type="ORF">HERILL_LOCUS12212</name>
</gene>
<feature type="signal peptide" evidence="2">
    <location>
        <begin position="1"/>
        <end position="18"/>
    </location>
</feature>
<feature type="region of interest" description="Disordered" evidence="1">
    <location>
        <begin position="276"/>
        <end position="295"/>
    </location>
</feature>
<sequence>MKHLRNIVFVFFFSIVQSSEKEGLLESDLEINNAHYGIGLHPGLPDVPLNLSDASYFHSELHFNSSDEVLDAEKDDVRHKREQPESEYDYSKAYEQFIAENFRFSENKDESSEPVGEKLCKTLFKAGKRCTVCKNTKTNAQAENCVYSSAPELRKYAFKQERSYGNGSNEQDTYSSSEEKPALPTSYVNHSSQHAHYRTTAVPPLNEELSHEQLTQSTLDPHLSRSATGDTDDDKNNWSKCKRRYKDGTTCYYCKDKNGLRNEECVYRGAETKHNIEVPRRDPKRPRQSSPSVSLDAEFNPMEKEVFKRTVSMRIQRAADEVWKKPRTFLYAKRITHATK</sequence>
<feature type="compositionally biased region" description="Polar residues" evidence="1">
    <location>
        <begin position="163"/>
        <end position="176"/>
    </location>
</feature>
<protein>
    <submittedName>
        <fullName evidence="3">Uncharacterized protein</fullName>
    </submittedName>
</protein>
<feature type="region of interest" description="Disordered" evidence="1">
    <location>
        <begin position="210"/>
        <end position="238"/>
    </location>
</feature>
<organism evidence="3 4">
    <name type="scientific">Hermetia illucens</name>
    <name type="common">Black soldier fly</name>
    <dbReference type="NCBI Taxonomy" id="343691"/>
    <lineage>
        <taxon>Eukaryota</taxon>
        <taxon>Metazoa</taxon>
        <taxon>Ecdysozoa</taxon>
        <taxon>Arthropoda</taxon>
        <taxon>Hexapoda</taxon>
        <taxon>Insecta</taxon>
        <taxon>Pterygota</taxon>
        <taxon>Neoptera</taxon>
        <taxon>Endopterygota</taxon>
        <taxon>Diptera</taxon>
        <taxon>Brachycera</taxon>
        <taxon>Stratiomyomorpha</taxon>
        <taxon>Stratiomyidae</taxon>
        <taxon>Hermetiinae</taxon>
        <taxon>Hermetia</taxon>
    </lineage>
</organism>
<accession>A0A7R8V124</accession>
<dbReference type="Proteomes" id="UP000594454">
    <property type="component" value="Chromosome 5"/>
</dbReference>
<proteinExistence type="predicted"/>
<feature type="region of interest" description="Disordered" evidence="1">
    <location>
        <begin position="162"/>
        <end position="196"/>
    </location>
</feature>
<evidence type="ECO:0000256" key="2">
    <source>
        <dbReference type="SAM" id="SignalP"/>
    </source>
</evidence>
<dbReference type="InParanoid" id="A0A7R8V124"/>
<reference evidence="3 4" key="1">
    <citation type="submission" date="2020-11" db="EMBL/GenBank/DDBJ databases">
        <authorList>
            <person name="Wallbank WR R."/>
            <person name="Pardo Diaz C."/>
            <person name="Kozak K."/>
            <person name="Martin S."/>
            <person name="Jiggins C."/>
            <person name="Moest M."/>
            <person name="Warren A I."/>
            <person name="Generalovic N T."/>
            <person name="Byers J.R.P. K."/>
            <person name="Montejo-Kovacevich G."/>
            <person name="Yen C E."/>
        </authorList>
    </citation>
    <scope>NUCLEOTIDE SEQUENCE [LARGE SCALE GENOMIC DNA]</scope>
</reference>
<evidence type="ECO:0000313" key="4">
    <source>
        <dbReference type="Proteomes" id="UP000594454"/>
    </source>
</evidence>
<dbReference type="EMBL" id="LR899013">
    <property type="protein sequence ID" value="CAD7089679.1"/>
    <property type="molecule type" value="Genomic_DNA"/>
</dbReference>
<dbReference type="OrthoDB" id="1734063at2759"/>
<dbReference type="AlphaFoldDB" id="A0A7R8V124"/>
<evidence type="ECO:0000313" key="3">
    <source>
        <dbReference type="EMBL" id="CAD7089679.1"/>
    </source>
</evidence>